<feature type="transmembrane region" description="Helical" evidence="1">
    <location>
        <begin position="36"/>
        <end position="58"/>
    </location>
</feature>
<dbReference type="AlphaFoldDB" id="A0A2V3Y166"/>
<evidence type="ECO:0000313" key="2">
    <source>
        <dbReference type="EMBL" id="PXX49730.1"/>
    </source>
</evidence>
<keyword evidence="1" id="KW-0812">Transmembrane</keyword>
<organism evidence="2 3">
    <name type="scientific">Hungatella effluvii</name>
    <dbReference type="NCBI Taxonomy" id="1096246"/>
    <lineage>
        <taxon>Bacteria</taxon>
        <taxon>Bacillati</taxon>
        <taxon>Bacillota</taxon>
        <taxon>Clostridia</taxon>
        <taxon>Lachnospirales</taxon>
        <taxon>Lachnospiraceae</taxon>
        <taxon>Hungatella</taxon>
    </lineage>
</organism>
<gene>
    <name evidence="2" type="ORF">DFR60_113115</name>
</gene>
<dbReference type="Proteomes" id="UP000248057">
    <property type="component" value="Unassembled WGS sequence"/>
</dbReference>
<protein>
    <submittedName>
        <fullName evidence="2">Uncharacterized protein</fullName>
    </submittedName>
</protein>
<comment type="caution">
    <text evidence="2">The sequence shown here is derived from an EMBL/GenBank/DDBJ whole genome shotgun (WGS) entry which is preliminary data.</text>
</comment>
<keyword evidence="3" id="KW-1185">Reference proteome</keyword>
<proteinExistence type="predicted"/>
<dbReference type="EMBL" id="QJKD01000013">
    <property type="protein sequence ID" value="PXX49730.1"/>
    <property type="molecule type" value="Genomic_DNA"/>
</dbReference>
<keyword evidence="1" id="KW-0472">Membrane</keyword>
<evidence type="ECO:0000256" key="1">
    <source>
        <dbReference type="SAM" id="Phobius"/>
    </source>
</evidence>
<keyword evidence="1" id="KW-1133">Transmembrane helix</keyword>
<reference evidence="2 3" key="1">
    <citation type="submission" date="2018-05" db="EMBL/GenBank/DDBJ databases">
        <title>Genomic Encyclopedia of Type Strains, Phase IV (KMG-IV): sequencing the most valuable type-strain genomes for metagenomic binning, comparative biology and taxonomic classification.</title>
        <authorList>
            <person name="Goeker M."/>
        </authorList>
    </citation>
    <scope>NUCLEOTIDE SEQUENCE [LARGE SCALE GENOMIC DNA]</scope>
    <source>
        <strain evidence="2 3">DSM 24995</strain>
    </source>
</reference>
<evidence type="ECO:0000313" key="3">
    <source>
        <dbReference type="Proteomes" id="UP000248057"/>
    </source>
</evidence>
<sequence length="63" mass="7434">MKRLVILSLLKTLFITVGSSLLYILYGLISNNPFKITLEFEIIFFLGVFFTSLIEYVWQNRKK</sequence>
<name>A0A2V3Y166_9FIRM</name>
<accession>A0A2V3Y166</accession>